<dbReference type="AlphaFoldDB" id="A0AAW2PBL1"/>
<evidence type="ECO:0000259" key="1">
    <source>
        <dbReference type="PROSITE" id="PS50878"/>
    </source>
</evidence>
<dbReference type="PANTHER" id="PTHR24559">
    <property type="entry name" value="TRANSPOSON TY3-I GAG-POL POLYPROTEIN"/>
    <property type="match status" value="1"/>
</dbReference>
<gene>
    <name evidence="2" type="ORF">Scaly_1642700</name>
</gene>
<dbReference type="EMBL" id="JACGWM010000009">
    <property type="protein sequence ID" value="KAL0352540.1"/>
    <property type="molecule type" value="Genomic_DNA"/>
</dbReference>
<dbReference type="InterPro" id="IPR043502">
    <property type="entry name" value="DNA/RNA_pol_sf"/>
</dbReference>
<dbReference type="PROSITE" id="PS50878">
    <property type="entry name" value="RT_POL"/>
    <property type="match status" value="1"/>
</dbReference>
<sequence>MFKDQIEASIEVYVDDMLVKSKKEDDHLAHLKQAFEVMRGYEMKLNPTKCTFGFRSGIFLGYMVSEREIEANPEKIEAIMRLQSPEDAERREASIDTSLKSFYYDRTSVYPTR</sequence>
<dbReference type="Gene3D" id="3.30.70.270">
    <property type="match status" value="1"/>
</dbReference>
<proteinExistence type="predicted"/>
<evidence type="ECO:0000313" key="2">
    <source>
        <dbReference type="EMBL" id="KAL0352540.1"/>
    </source>
</evidence>
<accession>A0AAW2PBL1</accession>
<dbReference type="InterPro" id="IPR053134">
    <property type="entry name" value="RNA-dir_DNA_polymerase"/>
</dbReference>
<dbReference type="SUPFAM" id="SSF56672">
    <property type="entry name" value="DNA/RNA polymerases"/>
    <property type="match status" value="1"/>
</dbReference>
<dbReference type="PANTHER" id="PTHR24559:SF431">
    <property type="entry name" value="RNA-DIRECTED DNA POLYMERASE HOMOLOG"/>
    <property type="match status" value="1"/>
</dbReference>
<protein>
    <submittedName>
        <fullName evidence="2">Transposon Tf2-12 polyprotein</fullName>
    </submittedName>
</protein>
<dbReference type="InterPro" id="IPR000477">
    <property type="entry name" value="RT_dom"/>
</dbReference>
<reference evidence="2" key="2">
    <citation type="journal article" date="2024" name="Plant">
        <title>Genomic evolution and insights into agronomic trait innovations of Sesamum species.</title>
        <authorList>
            <person name="Miao H."/>
            <person name="Wang L."/>
            <person name="Qu L."/>
            <person name="Liu H."/>
            <person name="Sun Y."/>
            <person name="Le M."/>
            <person name="Wang Q."/>
            <person name="Wei S."/>
            <person name="Zheng Y."/>
            <person name="Lin W."/>
            <person name="Duan Y."/>
            <person name="Cao H."/>
            <person name="Xiong S."/>
            <person name="Wang X."/>
            <person name="Wei L."/>
            <person name="Li C."/>
            <person name="Ma Q."/>
            <person name="Ju M."/>
            <person name="Zhao R."/>
            <person name="Li G."/>
            <person name="Mu C."/>
            <person name="Tian Q."/>
            <person name="Mei H."/>
            <person name="Zhang T."/>
            <person name="Gao T."/>
            <person name="Zhang H."/>
        </authorList>
    </citation>
    <scope>NUCLEOTIDE SEQUENCE</scope>
    <source>
        <strain evidence="2">KEN8</strain>
    </source>
</reference>
<comment type="caution">
    <text evidence="2">The sequence shown here is derived from an EMBL/GenBank/DDBJ whole genome shotgun (WGS) entry which is preliminary data.</text>
</comment>
<name>A0AAW2PBL1_9LAMI</name>
<organism evidence="2">
    <name type="scientific">Sesamum calycinum</name>
    <dbReference type="NCBI Taxonomy" id="2727403"/>
    <lineage>
        <taxon>Eukaryota</taxon>
        <taxon>Viridiplantae</taxon>
        <taxon>Streptophyta</taxon>
        <taxon>Embryophyta</taxon>
        <taxon>Tracheophyta</taxon>
        <taxon>Spermatophyta</taxon>
        <taxon>Magnoliopsida</taxon>
        <taxon>eudicotyledons</taxon>
        <taxon>Gunneridae</taxon>
        <taxon>Pentapetalae</taxon>
        <taxon>asterids</taxon>
        <taxon>lamiids</taxon>
        <taxon>Lamiales</taxon>
        <taxon>Pedaliaceae</taxon>
        <taxon>Sesamum</taxon>
    </lineage>
</organism>
<dbReference type="Pfam" id="PF00078">
    <property type="entry name" value="RVT_1"/>
    <property type="match status" value="1"/>
</dbReference>
<dbReference type="InterPro" id="IPR043128">
    <property type="entry name" value="Rev_trsase/Diguanyl_cyclase"/>
</dbReference>
<reference evidence="2" key="1">
    <citation type="submission" date="2020-06" db="EMBL/GenBank/DDBJ databases">
        <authorList>
            <person name="Li T."/>
            <person name="Hu X."/>
            <person name="Zhang T."/>
            <person name="Song X."/>
            <person name="Zhang H."/>
            <person name="Dai N."/>
            <person name="Sheng W."/>
            <person name="Hou X."/>
            <person name="Wei L."/>
        </authorList>
    </citation>
    <scope>NUCLEOTIDE SEQUENCE</scope>
    <source>
        <strain evidence="2">KEN8</strain>
        <tissue evidence="2">Leaf</tissue>
    </source>
</reference>
<feature type="domain" description="Reverse transcriptase" evidence="1">
    <location>
        <begin position="1"/>
        <end position="64"/>
    </location>
</feature>